<accession>A0ABR3V7E7</accession>
<dbReference type="Pfam" id="PF02732">
    <property type="entry name" value="ERCC4"/>
    <property type="match status" value="1"/>
</dbReference>
<dbReference type="EMBL" id="JAZGSY010000269">
    <property type="protein sequence ID" value="KAL1837713.1"/>
    <property type="molecule type" value="Genomic_DNA"/>
</dbReference>
<keyword evidence="17" id="KW-1185">Reference proteome</keyword>
<feature type="region of interest" description="Disordered" evidence="14">
    <location>
        <begin position="427"/>
        <end position="458"/>
    </location>
</feature>
<comment type="cofactor">
    <cofactor evidence="1">
        <name>Mg(2+)</name>
        <dbReference type="ChEBI" id="CHEBI:18420"/>
    </cofactor>
</comment>
<organism evidence="16 17">
    <name type="scientific">Humicola insolens</name>
    <name type="common">Soft-rot fungus</name>
    <dbReference type="NCBI Taxonomy" id="85995"/>
    <lineage>
        <taxon>Eukaryota</taxon>
        <taxon>Fungi</taxon>
        <taxon>Dikarya</taxon>
        <taxon>Ascomycota</taxon>
        <taxon>Pezizomycotina</taxon>
        <taxon>Sordariomycetes</taxon>
        <taxon>Sordariomycetidae</taxon>
        <taxon>Sordariales</taxon>
        <taxon>Chaetomiaceae</taxon>
        <taxon>Mycothermus</taxon>
    </lineage>
</organism>
<dbReference type="PANTHER" id="PTHR21077:SF5">
    <property type="entry name" value="CROSSOVER JUNCTION ENDONUCLEASE MMS4"/>
    <property type="match status" value="1"/>
</dbReference>
<feature type="region of interest" description="Disordered" evidence="14">
    <location>
        <begin position="1"/>
        <end position="53"/>
    </location>
</feature>
<proteinExistence type="inferred from homology"/>
<evidence type="ECO:0000256" key="1">
    <source>
        <dbReference type="ARBA" id="ARBA00001946"/>
    </source>
</evidence>
<evidence type="ECO:0000256" key="2">
    <source>
        <dbReference type="ARBA" id="ARBA00004123"/>
    </source>
</evidence>
<feature type="compositionally biased region" description="Acidic residues" evidence="14">
    <location>
        <begin position="188"/>
        <end position="201"/>
    </location>
</feature>
<evidence type="ECO:0000313" key="17">
    <source>
        <dbReference type="Proteomes" id="UP001583172"/>
    </source>
</evidence>
<keyword evidence="11" id="KW-0234">DNA repair</keyword>
<dbReference type="InterPro" id="IPR033310">
    <property type="entry name" value="Mms4/EME1/EME2"/>
</dbReference>
<protein>
    <recommendedName>
        <fullName evidence="15">ERCC4 domain-containing protein</fullName>
    </recommendedName>
</protein>
<keyword evidence="8" id="KW-0378">Hydrolase</keyword>
<evidence type="ECO:0000313" key="16">
    <source>
        <dbReference type="EMBL" id="KAL1837713.1"/>
    </source>
</evidence>
<dbReference type="Gene3D" id="3.40.50.10130">
    <property type="match status" value="1"/>
</dbReference>
<keyword evidence="6" id="KW-0255">Endonuclease</keyword>
<feature type="region of interest" description="Disordered" evidence="14">
    <location>
        <begin position="71"/>
        <end position="271"/>
    </location>
</feature>
<dbReference type="InterPro" id="IPR042530">
    <property type="entry name" value="EME1/EME2_C"/>
</dbReference>
<evidence type="ECO:0000256" key="5">
    <source>
        <dbReference type="ARBA" id="ARBA00022723"/>
    </source>
</evidence>
<gene>
    <name evidence="16" type="ORF">VTJ49DRAFT_3488</name>
</gene>
<keyword evidence="13" id="KW-0469">Meiosis</keyword>
<keyword evidence="5" id="KW-0479">Metal-binding</keyword>
<evidence type="ECO:0000256" key="6">
    <source>
        <dbReference type="ARBA" id="ARBA00022759"/>
    </source>
</evidence>
<evidence type="ECO:0000256" key="9">
    <source>
        <dbReference type="ARBA" id="ARBA00022842"/>
    </source>
</evidence>
<evidence type="ECO:0000256" key="12">
    <source>
        <dbReference type="ARBA" id="ARBA00023242"/>
    </source>
</evidence>
<evidence type="ECO:0000256" key="3">
    <source>
        <dbReference type="ARBA" id="ARBA00005313"/>
    </source>
</evidence>
<dbReference type="SMART" id="SM00891">
    <property type="entry name" value="ERCC4"/>
    <property type="match status" value="1"/>
</dbReference>
<feature type="compositionally biased region" description="Low complexity" evidence="14">
    <location>
        <begin position="1"/>
        <end position="18"/>
    </location>
</feature>
<dbReference type="InterPro" id="IPR047521">
    <property type="entry name" value="XPF_nuclease_EME1_ascomycetes"/>
</dbReference>
<keyword evidence="9" id="KW-0460">Magnesium</keyword>
<dbReference type="Proteomes" id="UP001583172">
    <property type="component" value="Unassembled WGS sequence"/>
</dbReference>
<name>A0ABR3V7E7_HUMIN</name>
<keyword evidence="7" id="KW-0227">DNA damage</keyword>
<comment type="subcellular location">
    <subcellularLocation>
        <location evidence="2">Nucleus</location>
    </subcellularLocation>
</comment>
<feature type="compositionally biased region" description="Polar residues" evidence="14">
    <location>
        <begin position="80"/>
        <end position="89"/>
    </location>
</feature>
<feature type="compositionally biased region" description="Basic and acidic residues" evidence="14">
    <location>
        <begin position="245"/>
        <end position="271"/>
    </location>
</feature>
<evidence type="ECO:0000256" key="4">
    <source>
        <dbReference type="ARBA" id="ARBA00022722"/>
    </source>
</evidence>
<evidence type="ECO:0000256" key="13">
    <source>
        <dbReference type="ARBA" id="ARBA00023254"/>
    </source>
</evidence>
<evidence type="ECO:0000256" key="10">
    <source>
        <dbReference type="ARBA" id="ARBA00023172"/>
    </source>
</evidence>
<sequence length="617" mass="68044">MPVVISLISSSDSGSPPRQRVRPPSPRQTTSTAAKTGGVGFTEKSSINSRPAIPSVADDVWTFSDEDDIVAPANVRPSGKSPNRPSINVPSPKRPRLDSYNWNDISSSLRLPGGPSPTKPSSAKANAPIVIDDVDDFTSSPPARLPVRPAASWDPISSSAPLPVVPNDEPSNPPRSIRRTQSAVIALDDSDPGDSDDEFPDIADLTSKRHQLAALSRPSPNPTASQPARRPAADRRKPSSAAPKKTAEERKREREAKAAAREAEKERAKQEKARAAALAEVNKLRTDKKVSTPEMIVDLPDTLSEGVRLQTETLLRDLEVTSTTWSSPVEDVVRWRRKVRARYNDDLGHWEPIPETIEHENYAMVVMTAARFVELVVADAQQTNLESHALRMKRHFPGDTIMYLIEGLDAWLRKNRSLRNRKFVSAVRSGLEQQQQHPDDPGPSSSQARRRRQNTTPTYVDEEVIDQSLLQLQVLHSFLIHHTVAPVDTARWLTIFTQHISTAPYRRQRDAATDAAGVAFCMESGQVRTGDSPRDTYVRVLQEIGRVTAPVAYGVVGEYPTLQGLVRVLETRGPLALEGVRRGVNKEGDVGERMVGPAVSKRMWKIFLGRDEGSTDI</sequence>
<dbReference type="InterPro" id="IPR006166">
    <property type="entry name" value="ERCC4_domain"/>
</dbReference>
<evidence type="ECO:0000259" key="15">
    <source>
        <dbReference type="SMART" id="SM00891"/>
    </source>
</evidence>
<dbReference type="CDD" id="cd20085">
    <property type="entry name" value="XPF_nuclease_Mms4"/>
    <property type="match status" value="1"/>
</dbReference>
<evidence type="ECO:0000256" key="8">
    <source>
        <dbReference type="ARBA" id="ARBA00022801"/>
    </source>
</evidence>
<dbReference type="Gene3D" id="1.10.150.670">
    <property type="entry name" value="Crossover junction endonuclease EME1, DNA-binding domain"/>
    <property type="match status" value="1"/>
</dbReference>
<comment type="caution">
    <text evidence="16">The sequence shown here is derived from an EMBL/GenBank/DDBJ whole genome shotgun (WGS) entry which is preliminary data.</text>
</comment>
<keyword evidence="12" id="KW-0539">Nucleus</keyword>
<feature type="domain" description="ERCC4" evidence="15">
    <location>
        <begin position="294"/>
        <end position="570"/>
    </location>
</feature>
<dbReference type="PANTHER" id="PTHR21077">
    <property type="entry name" value="EME1 PROTEIN"/>
    <property type="match status" value="1"/>
</dbReference>
<evidence type="ECO:0000256" key="14">
    <source>
        <dbReference type="SAM" id="MobiDB-lite"/>
    </source>
</evidence>
<evidence type="ECO:0000256" key="7">
    <source>
        <dbReference type="ARBA" id="ARBA00022763"/>
    </source>
</evidence>
<reference evidence="16 17" key="1">
    <citation type="journal article" date="2024" name="Commun. Biol.">
        <title>Comparative genomic analysis of thermophilic fungi reveals convergent evolutionary adaptations and gene losses.</title>
        <authorList>
            <person name="Steindorff A.S."/>
            <person name="Aguilar-Pontes M.V."/>
            <person name="Robinson A.J."/>
            <person name="Andreopoulos B."/>
            <person name="LaButti K."/>
            <person name="Kuo A."/>
            <person name="Mondo S."/>
            <person name="Riley R."/>
            <person name="Otillar R."/>
            <person name="Haridas S."/>
            <person name="Lipzen A."/>
            <person name="Grimwood J."/>
            <person name="Schmutz J."/>
            <person name="Clum A."/>
            <person name="Reid I.D."/>
            <person name="Moisan M.C."/>
            <person name="Butler G."/>
            <person name="Nguyen T.T.M."/>
            <person name="Dewar K."/>
            <person name="Conant G."/>
            <person name="Drula E."/>
            <person name="Henrissat B."/>
            <person name="Hansel C."/>
            <person name="Singer S."/>
            <person name="Hutchinson M.I."/>
            <person name="de Vries R.P."/>
            <person name="Natvig D.O."/>
            <person name="Powell A.J."/>
            <person name="Tsang A."/>
            <person name="Grigoriev I.V."/>
        </authorList>
    </citation>
    <scope>NUCLEOTIDE SEQUENCE [LARGE SCALE GENOMIC DNA]</scope>
    <source>
        <strain evidence="16 17">CBS 620.91</strain>
    </source>
</reference>
<keyword evidence="10" id="KW-0233">DNA recombination</keyword>
<comment type="similarity">
    <text evidence="3">Belongs to the EME1/MMS4 family.</text>
</comment>
<evidence type="ECO:0000256" key="11">
    <source>
        <dbReference type="ARBA" id="ARBA00023204"/>
    </source>
</evidence>
<keyword evidence="4" id="KW-0540">Nuclease</keyword>